<reference evidence="1 2" key="1">
    <citation type="submission" date="2018-04" db="EMBL/GenBank/DDBJ databases">
        <title>Genomic Encyclopedia of Type Strains, Phase IV (KMG-IV): sequencing the most valuable type-strain genomes for metagenomic binning, comparative biology and taxonomic classification.</title>
        <authorList>
            <person name="Goeker M."/>
        </authorList>
    </citation>
    <scope>NUCLEOTIDE SEQUENCE [LARGE SCALE GENOMIC DNA]</scope>
    <source>
        <strain evidence="1 2">DSM 20705</strain>
    </source>
</reference>
<comment type="caution">
    <text evidence="1">The sequence shown here is derived from an EMBL/GenBank/DDBJ whole genome shotgun (WGS) entry which is preliminary data.</text>
</comment>
<evidence type="ECO:0000313" key="2">
    <source>
        <dbReference type="Proteomes" id="UP000245793"/>
    </source>
</evidence>
<proteinExistence type="predicted"/>
<dbReference type="InterPro" id="IPR009366">
    <property type="entry name" value="Protein_Veg"/>
</dbReference>
<sequence length="76" mass="8604">MQNIMNIKRKIAALVGETVELESDHGRNKLVKKEGKIVNAYPGVFTVEVYLNNEDQSIISYSYSDVLCERVKIMGL</sequence>
<dbReference type="Proteomes" id="UP000245793">
    <property type="component" value="Unassembled WGS sequence"/>
</dbReference>
<accession>A0A2U1DNA8</accession>
<gene>
    <name evidence="1" type="ORF">C7381_1108</name>
</gene>
<keyword evidence="2" id="KW-1185">Reference proteome</keyword>
<protein>
    <submittedName>
        <fullName evidence="1">Uncharacterized protein Veg</fullName>
    </submittedName>
</protein>
<dbReference type="Pfam" id="PF06257">
    <property type="entry name" value="VEG"/>
    <property type="match status" value="1"/>
</dbReference>
<dbReference type="AlphaFoldDB" id="A0A2U1DNA8"/>
<organism evidence="1 2">
    <name type="scientific">Ezakiella coagulans</name>
    <dbReference type="NCBI Taxonomy" id="46507"/>
    <lineage>
        <taxon>Bacteria</taxon>
        <taxon>Bacillati</taxon>
        <taxon>Bacillota</taxon>
        <taxon>Tissierellia</taxon>
        <taxon>Ezakiella</taxon>
    </lineage>
</organism>
<dbReference type="GO" id="GO:0006355">
    <property type="term" value="P:regulation of DNA-templated transcription"/>
    <property type="evidence" value="ECO:0007669"/>
    <property type="project" value="InterPro"/>
</dbReference>
<dbReference type="EMBL" id="QEKV01000010">
    <property type="protein sequence ID" value="PVY89170.1"/>
    <property type="molecule type" value="Genomic_DNA"/>
</dbReference>
<evidence type="ECO:0000313" key="1">
    <source>
        <dbReference type="EMBL" id="PVY89170.1"/>
    </source>
</evidence>
<name>A0A2U1DNA8_9FIRM</name>
<dbReference type="RefSeq" id="WP_034547269.1">
    <property type="nucleotide sequence ID" value="NZ_CAUPJO010000005.1"/>
</dbReference>
<dbReference type="PANTHER" id="PTHR40026:SF1">
    <property type="entry name" value="PROTEIN VEG"/>
    <property type="match status" value="1"/>
</dbReference>
<dbReference type="PANTHER" id="PTHR40026">
    <property type="entry name" value="PROTEIN VEG"/>
    <property type="match status" value="1"/>
</dbReference>
<dbReference type="Gene3D" id="2.30.30.100">
    <property type="match status" value="1"/>
</dbReference>